<dbReference type="RefSeq" id="WP_417657994.1">
    <property type="nucleotide sequence ID" value="NZ_JBLXDX010000009.1"/>
</dbReference>
<dbReference type="AlphaFoldDB" id="A0A2T4D004"/>
<comment type="caution">
    <text evidence="1">The sequence shown here is derived from an EMBL/GenBank/DDBJ whole genome shotgun (WGS) entry which is preliminary data.</text>
</comment>
<organism evidence="1 2">
    <name type="scientific">Pseudidiomarina aestuarii</name>
    <dbReference type="NCBI Taxonomy" id="624146"/>
    <lineage>
        <taxon>Bacteria</taxon>
        <taxon>Pseudomonadati</taxon>
        <taxon>Pseudomonadota</taxon>
        <taxon>Gammaproteobacteria</taxon>
        <taxon>Alteromonadales</taxon>
        <taxon>Idiomarinaceae</taxon>
        <taxon>Pseudidiomarina</taxon>
    </lineage>
</organism>
<accession>A0A2T4D004</accession>
<name>A0A2T4D004_9GAMM</name>
<proteinExistence type="predicted"/>
<dbReference type="EMBL" id="PYVF01000004">
    <property type="protein sequence ID" value="PTB90219.1"/>
    <property type="molecule type" value="Genomic_DNA"/>
</dbReference>
<evidence type="ECO:0000313" key="1">
    <source>
        <dbReference type="EMBL" id="PTB90219.1"/>
    </source>
</evidence>
<sequence length="270" mass="29794">MKLLSRAIILSLLISPVSLAAQQTLVEPTDPELYQPSAEIIRLAKTYDRMLGYYAKRNFSSTRSVRVLLSNYPQHVEPILYAAFEREPHLYRHIIRAAIHAEPGFTRDIMTMALNMDMADPAEIVKIAVEAEPSYADDIVSTAGKSHPEELEDIVRVAVQIEPQMADSIMRSASDQQPGKLESIVAATLEAVPAFGNYLATSLMDLIGFAGTDDVTDTSRSAEQIHQRERAMQVLRGARRAGVGNDQLQIIADNYGIQLSELNSVEPASN</sequence>
<gene>
    <name evidence="1" type="ORF">C9927_00590</name>
</gene>
<protein>
    <submittedName>
        <fullName evidence="1">Uncharacterized protein</fullName>
    </submittedName>
</protein>
<reference evidence="1 2" key="1">
    <citation type="submission" date="2018-03" db="EMBL/GenBank/DDBJ databases">
        <title>Cross-interface Injection: A General Nanoliter Liquid Handling Method Applied to Single Cells Genome Amplification Automated Nanoliter Liquid Handling Applied to Single Cell Multiple Displacement Amplification.</title>
        <authorList>
            <person name="Yun J."/>
            <person name="Xu P."/>
            <person name="Xu J."/>
            <person name="Dai X."/>
            <person name="Wang Y."/>
            <person name="Zheng X."/>
            <person name="Cao C."/>
            <person name="Yi Q."/>
            <person name="Zhu Y."/>
            <person name="Wang L."/>
            <person name="Dong Z."/>
            <person name="Huang Y."/>
            <person name="Huang L."/>
            <person name="Du W."/>
        </authorList>
    </citation>
    <scope>NUCLEOTIDE SEQUENCE [LARGE SCALE GENOMIC DNA]</scope>
    <source>
        <strain evidence="1 2">A12-4</strain>
    </source>
</reference>
<dbReference type="Proteomes" id="UP000242087">
    <property type="component" value="Unassembled WGS sequence"/>
</dbReference>
<evidence type="ECO:0000313" key="2">
    <source>
        <dbReference type="Proteomes" id="UP000242087"/>
    </source>
</evidence>